<evidence type="ECO:0000313" key="1">
    <source>
        <dbReference type="EMBL" id="QFQ90639.1"/>
    </source>
</evidence>
<dbReference type="PROSITE" id="PS51257">
    <property type="entry name" value="PROKAR_LIPOPROTEIN"/>
    <property type="match status" value="1"/>
</dbReference>
<accession>A0A5P8JPL2</accession>
<proteinExistence type="predicted"/>
<name>A0A5P8JPL2_9LACO</name>
<reference evidence="1 2" key="1">
    <citation type="submission" date="2019-10" db="EMBL/GenBank/DDBJ databases">
        <title>Genome sequencing of Lactobacillus manihotivorans.</title>
        <authorList>
            <person name="Kim K."/>
        </authorList>
    </citation>
    <scope>NUCLEOTIDE SEQUENCE [LARGE SCALE GENOMIC DNA]</scope>
    <source>
        <strain evidence="1 2">LM010</strain>
    </source>
</reference>
<evidence type="ECO:0008006" key="3">
    <source>
        <dbReference type="Google" id="ProtNLM"/>
    </source>
</evidence>
<dbReference type="RefSeq" id="WP_054718075.1">
    <property type="nucleotide sequence ID" value="NZ_CP045068.1"/>
</dbReference>
<evidence type="ECO:0000313" key="2">
    <source>
        <dbReference type="Proteomes" id="UP000388452"/>
    </source>
</evidence>
<dbReference type="EMBL" id="CP045068">
    <property type="protein sequence ID" value="QFQ90639.1"/>
    <property type="molecule type" value="Genomic_DNA"/>
</dbReference>
<protein>
    <recommendedName>
        <fullName evidence="3">Lipoprotein</fullName>
    </recommendedName>
</protein>
<dbReference type="Proteomes" id="UP000388452">
    <property type="component" value="Chromosome"/>
</dbReference>
<sequence>MKKTLMVFTITALLGCGSISPIQDVCASEKVQVEYKSAIIRWHYKTINGHAYGRKYNETTQKWVGDWVRL</sequence>
<organism evidence="1 2">
    <name type="scientific">Lacticaseibacillus manihotivorans</name>
    <dbReference type="NCBI Taxonomy" id="88233"/>
    <lineage>
        <taxon>Bacteria</taxon>
        <taxon>Bacillati</taxon>
        <taxon>Bacillota</taxon>
        <taxon>Bacilli</taxon>
        <taxon>Lactobacillales</taxon>
        <taxon>Lactobacillaceae</taxon>
        <taxon>Lacticaseibacillus</taxon>
    </lineage>
</organism>
<gene>
    <name evidence="1" type="ORF">LM010_03980</name>
</gene>
<dbReference type="AlphaFoldDB" id="A0A5P8JPL2"/>